<dbReference type="PANTHER" id="PTHR45635">
    <property type="entry name" value="ADP,ATP CARRIER PROTEIN 1-RELATED-RELATED"/>
    <property type="match status" value="1"/>
</dbReference>
<dbReference type="PRINTS" id="PR00926">
    <property type="entry name" value="MITOCARRIER"/>
</dbReference>
<dbReference type="SUPFAM" id="SSF103506">
    <property type="entry name" value="Mitochondrial carrier"/>
    <property type="match status" value="1"/>
</dbReference>
<evidence type="ECO:0000313" key="17">
    <source>
        <dbReference type="EMBL" id="KRX05213.1"/>
    </source>
</evidence>
<feature type="repeat" description="Solcar" evidence="14">
    <location>
        <begin position="851"/>
        <end position="940"/>
    </location>
</feature>
<organism evidence="17 18">
    <name type="scientific">Pseudocohnilembus persalinus</name>
    <name type="common">Ciliate</name>
    <dbReference type="NCBI Taxonomy" id="266149"/>
    <lineage>
        <taxon>Eukaryota</taxon>
        <taxon>Sar</taxon>
        <taxon>Alveolata</taxon>
        <taxon>Ciliophora</taxon>
        <taxon>Intramacronucleata</taxon>
        <taxon>Oligohymenophorea</taxon>
        <taxon>Scuticociliatia</taxon>
        <taxon>Philasterida</taxon>
        <taxon>Pseudocohnilembidae</taxon>
        <taxon>Pseudocohnilembus</taxon>
    </lineage>
</organism>
<evidence type="ECO:0000256" key="10">
    <source>
        <dbReference type="ARBA" id="ARBA00023128"/>
    </source>
</evidence>
<evidence type="ECO:0000256" key="1">
    <source>
        <dbReference type="ARBA" id="ARBA00004448"/>
    </source>
</evidence>
<comment type="similarity">
    <text evidence="2">Belongs to the mitochondrial carrier (TC 2.A.29) family.</text>
</comment>
<evidence type="ECO:0000256" key="15">
    <source>
        <dbReference type="SAM" id="MobiDB-lite"/>
    </source>
</evidence>
<reference evidence="17 18" key="1">
    <citation type="journal article" date="2015" name="Sci. Rep.">
        <title>Genome of the facultative scuticociliatosis pathogen Pseudocohnilembus persalinus provides insight into its virulence through horizontal gene transfer.</title>
        <authorList>
            <person name="Xiong J."/>
            <person name="Wang G."/>
            <person name="Cheng J."/>
            <person name="Tian M."/>
            <person name="Pan X."/>
            <person name="Warren A."/>
            <person name="Jiang C."/>
            <person name="Yuan D."/>
            <person name="Miao W."/>
        </authorList>
    </citation>
    <scope>NUCLEOTIDE SEQUENCE [LARGE SCALE GENOMIC DNA]</scope>
    <source>
        <strain evidence="17">36N120E</strain>
    </source>
</reference>
<dbReference type="GO" id="GO:1990544">
    <property type="term" value="P:mitochondrial ATP transmembrane transport"/>
    <property type="evidence" value="ECO:0007669"/>
    <property type="project" value="InterPro"/>
</dbReference>
<feature type="compositionally biased region" description="Low complexity" evidence="15">
    <location>
        <begin position="545"/>
        <end position="566"/>
    </location>
</feature>
<evidence type="ECO:0000256" key="16">
    <source>
        <dbReference type="SAM" id="Phobius"/>
    </source>
</evidence>
<keyword evidence="9 16" id="KW-1133">Transmembrane helix</keyword>
<dbReference type="OrthoDB" id="270584at2759"/>
<evidence type="ECO:0000256" key="12">
    <source>
        <dbReference type="ARBA" id="ARBA00024143"/>
    </source>
</evidence>
<evidence type="ECO:0000256" key="6">
    <source>
        <dbReference type="ARBA" id="ARBA00022692"/>
    </source>
</evidence>
<feature type="transmembrane region" description="Helical" evidence="16">
    <location>
        <begin position="815"/>
        <end position="833"/>
    </location>
</feature>
<keyword evidence="6 14" id="KW-0812">Transmembrane</keyword>
<feature type="region of interest" description="Disordered" evidence="15">
    <location>
        <begin position="264"/>
        <end position="331"/>
    </location>
</feature>
<keyword evidence="4" id="KW-0813">Transport</keyword>
<feature type="transmembrane region" description="Helical" evidence="16">
    <location>
        <begin position="751"/>
        <end position="771"/>
    </location>
</feature>
<dbReference type="EMBL" id="LDAU01000110">
    <property type="protein sequence ID" value="KRX05213.1"/>
    <property type="molecule type" value="Genomic_DNA"/>
</dbReference>
<dbReference type="OMA" id="TISHNEY"/>
<evidence type="ECO:0000256" key="13">
    <source>
        <dbReference type="ARBA" id="ARBA00045250"/>
    </source>
</evidence>
<keyword evidence="18" id="KW-1185">Reference proteome</keyword>
<feature type="compositionally biased region" description="Low complexity" evidence="15">
    <location>
        <begin position="596"/>
        <end position="608"/>
    </location>
</feature>
<keyword evidence="8" id="KW-0999">Mitochondrion inner membrane</keyword>
<keyword evidence="10" id="KW-0496">Mitochondrion</keyword>
<feature type="compositionally biased region" description="Low complexity" evidence="15">
    <location>
        <begin position="235"/>
        <end position="245"/>
    </location>
</feature>
<feature type="region of interest" description="Disordered" evidence="15">
    <location>
        <begin position="540"/>
        <end position="608"/>
    </location>
</feature>
<feature type="compositionally biased region" description="Polar residues" evidence="15">
    <location>
        <begin position="216"/>
        <end position="227"/>
    </location>
</feature>
<dbReference type="Gene3D" id="1.50.40.10">
    <property type="entry name" value="Mitochondrial carrier domain"/>
    <property type="match status" value="1"/>
</dbReference>
<evidence type="ECO:0000256" key="3">
    <source>
        <dbReference type="ARBA" id="ARBA00011245"/>
    </source>
</evidence>
<feature type="compositionally biased region" description="Basic and acidic residues" evidence="15">
    <location>
        <begin position="298"/>
        <end position="313"/>
    </location>
</feature>
<sequence>MGLTPFSVARKKIFGKPDDQELIKQINWLKNYYKHMQVSELIGYLPENVLQQLQNAFSQYYNTEQFNVDLNKNIDFYNQIITISHNEYNLMRKSFQQNLDKFFIEIKENKSIFTDKDSFTDLIVQQKNFQGAQPFIYFFKIQFSQLIERNFGINQLTLQDEFYIYGFEEINKYKQLILKIVNFDKYQNLDLNEELCLDIKNFTEDMQKNECKNNKSKGINDNKVSCNKSKEADNEQQNNNNIQQNMPDLQVKMEYKGTTEKHILYDSDSSDNDKLINHSNQSENSIDTNDSNYYDFQTDNKQELEQKQKQNEEYEKEEEEKEEEKQNCYEHEHEQQNQIENIDFINEEQEEVKRQQQYLNKDIFIKYCQNYSDILKKSFLKENVNLQSNIKCTNINDMDIENQNNNHDIDNINNKNQLDENRKLTNETYIKDTNNEMEIEESKFDFENDKINQSQNESVNVRKSLAQKEQAKANIEMQQNEDNQIQTLDITQLSEQKNKDNSLYESNQNILDDLNKSQTIISKCLNQGQIEEQEVIKNSTEKNPSEIQEQVSIQSQEKQNLQIQQQEDSLNQHKSNNEQNSKMESQVLENEHISSNEKQQQQQQEQTTNLLQKATKYFNKLKTKLEKIKSNQDNTMSTQPKKHSIKQFLQDFLMGGVAGAIAKTTCAPIERVKLLLQVQHTHAKLEGHQYTGIANCFSRVLKEEGILAFWRGNMANVIRYFPTTAINFSVKDFLQGKFVHGINPETQKRKFFLGNLLAGGMAGAIGLTVVYPLDFVRTRLGVDVGKAGTDRQYKGLIDCASQIFKSDGIQGLYRGYPVSVVGIFVYRAFYFGGYDSGKRWVFGDDEGQKNASFLLKFFFAQFVVTTSETISFPLDTIRRRLMMQSGIEASKRRYSGTVDCATKILSQEGAGGFFKGNLSNVYRSIGSSLVLVLYDKFKKEIFVKKH</sequence>
<dbReference type="InterPro" id="IPR002067">
    <property type="entry name" value="MCP"/>
</dbReference>
<dbReference type="InParanoid" id="A0A0V0QSS5"/>
<dbReference type="GO" id="GO:0005743">
    <property type="term" value="C:mitochondrial inner membrane"/>
    <property type="evidence" value="ECO:0007669"/>
    <property type="project" value="UniProtKB-SubCell"/>
</dbReference>
<dbReference type="AlphaFoldDB" id="A0A0V0QSS5"/>
<evidence type="ECO:0000256" key="4">
    <source>
        <dbReference type="ARBA" id="ARBA00022448"/>
    </source>
</evidence>
<evidence type="ECO:0000256" key="7">
    <source>
        <dbReference type="ARBA" id="ARBA00022737"/>
    </source>
</evidence>
<evidence type="ECO:0000256" key="2">
    <source>
        <dbReference type="ARBA" id="ARBA00006375"/>
    </source>
</evidence>
<comment type="function">
    <text evidence="13">ADP:ATP antiporter that mediates import of ADP into the mitochondrial matrix for ATP synthesis, and export of ATP out to fuel the cell. Cycles between the cytoplasmic-open state (c-state) and the matrix-open state (m-state): operates by the alternating access mechanism with a single substrate-binding site intermittently exposed to either the cytosolic (c-state) or matrix (m-state) side of the inner mitochondrial membrane.</text>
</comment>
<dbReference type="PROSITE" id="PS50920">
    <property type="entry name" value="SOLCAR"/>
    <property type="match status" value="3"/>
</dbReference>
<keyword evidence="7" id="KW-0677">Repeat</keyword>
<dbReference type="PANTHER" id="PTHR45635:SF14">
    <property type="entry name" value="ADP_ATP TRANSLOCASE"/>
    <property type="match status" value="1"/>
</dbReference>
<keyword evidence="5" id="KW-0050">Antiport</keyword>
<feature type="repeat" description="Solcar" evidence="14">
    <location>
        <begin position="750"/>
        <end position="840"/>
    </location>
</feature>
<feature type="region of interest" description="Disordered" evidence="15">
    <location>
        <begin position="211"/>
        <end position="248"/>
    </location>
</feature>
<comment type="subcellular location">
    <subcellularLocation>
        <location evidence="1">Mitochondrion inner membrane</location>
        <topology evidence="1">Multi-pass membrane protein</topology>
    </subcellularLocation>
</comment>
<evidence type="ECO:0000256" key="14">
    <source>
        <dbReference type="PROSITE-ProRule" id="PRU00282"/>
    </source>
</evidence>
<evidence type="ECO:0000256" key="11">
    <source>
        <dbReference type="ARBA" id="ARBA00023136"/>
    </source>
</evidence>
<dbReference type="GO" id="GO:0140021">
    <property type="term" value="P:mitochondrial ADP transmembrane transport"/>
    <property type="evidence" value="ECO:0007669"/>
    <property type="project" value="InterPro"/>
</dbReference>
<gene>
    <name evidence="17" type="ORF">PPERSA_06847</name>
</gene>
<feature type="compositionally biased region" description="Polar residues" evidence="15">
    <location>
        <begin position="277"/>
        <end position="297"/>
    </location>
</feature>
<comment type="catalytic activity">
    <reaction evidence="12">
        <text>ADP(in) + ATP(out) = ADP(out) + ATP(in)</text>
        <dbReference type="Rhea" id="RHEA:34999"/>
        <dbReference type="ChEBI" id="CHEBI:30616"/>
        <dbReference type="ChEBI" id="CHEBI:456216"/>
    </reaction>
    <physiologicalReaction direction="left-to-right" evidence="12">
        <dbReference type="Rhea" id="RHEA:35000"/>
    </physiologicalReaction>
</comment>
<keyword evidence="11 14" id="KW-0472">Membrane</keyword>
<feature type="transmembrane region" description="Helical" evidence="16">
    <location>
        <begin position="853"/>
        <end position="874"/>
    </location>
</feature>
<dbReference type="InterPro" id="IPR002113">
    <property type="entry name" value="ADT_euk_type"/>
</dbReference>
<accession>A0A0V0QSS5</accession>
<dbReference type="Pfam" id="PF00153">
    <property type="entry name" value="Mito_carr"/>
    <property type="match status" value="3"/>
</dbReference>
<feature type="compositionally biased region" description="Polar residues" evidence="15">
    <location>
        <begin position="567"/>
        <end position="588"/>
    </location>
</feature>
<dbReference type="Proteomes" id="UP000054937">
    <property type="component" value="Unassembled WGS sequence"/>
</dbReference>
<evidence type="ECO:0000256" key="5">
    <source>
        <dbReference type="ARBA" id="ARBA00022449"/>
    </source>
</evidence>
<dbReference type="InterPro" id="IPR023395">
    <property type="entry name" value="MCP_dom_sf"/>
</dbReference>
<feature type="repeat" description="Solcar" evidence="14">
    <location>
        <begin position="646"/>
        <end position="737"/>
    </location>
</feature>
<protein>
    <submittedName>
        <fullName evidence="17">Mitochondrial carrier domain</fullName>
    </submittedName>
</protein>
<dbReference type="GO" id="GO:0005471">
    <property type="term" value="F:ATP:ADP antiporter activity"/>
    <property type="evidence" value="ECO:0007669"/>
    <property type="project" value="InterPro"/>
</dbReference>
<evidence type="ECO:0000256" key="8">
    <source>
        <dbReference type="ARBA" id="ARBA00022792"/>
    </source>
</evidence>
<dbReference type="InterPro" id="IPR018108">
    <property type="entry name" value="MCP_transmembrane"/>
</dbReference>
<comment type="subunit">
    <text evidence="3">Monomer.</text>
</comment>
<feature type="compositionally biased region" description="Basic and acidic residues" evidence="15">
    <location>
        <begin position="264"/>
        <end position="276"/>
    </location>
</feature>
<dbReference type="PRINTS" id="PR00927">
    <property type="entry name" value="ADPTRNSLCASE"/>
</dbReference>
<proteinExistence type="inferred from homology"/>
<evidence type="ECO:0000313" key="18">
    <source>
        <dbReference type="Proteomes" id="UP000054937"/>
    </source>
</evidence>
<comment type="caution">
    <text evidence="17">The sequence shown here is derived from an EMBL/GenBank/DDBJ whole genome shotgun (WGS) entry which is preliminary data.</text>
</comment>
<name>A0A0V0QSS5_PSEPJ</name>
<evidence type="ECO:0000256" key="9">
    <source>
        <dbReference type="ARBA" id="ARBA00022989"/>
    </source>
</evidence>